<keyword evidence="3" id="KW-0804">Transcription</keyword>
<gene>
    <name evidence="5" type="ORF">ABB55_17885</name>
</gene>
<feature type="domain" description="HTH deoR-type" evidence="4">
    <location>
        <begin position="4"/>
        <end position="59"/>
    </location>
</feature>
<dbReference type="InterPro" id="IPR036388">
    <property type="entry name" value="WH-like_DNA-bd_sf"/>
</dbReference>
<dbReference type="Pfam" id="PF00455">
    <property type="entry name" value="DeoRC"/>
    <property type="match status" value="1"/>
</dbReference>
<dbReference type="InterPro" id="IPR036390">
    <property type="entry name" value="WH_DNA-bd_sf"/>
</dbReference>
<keyword evidence="2" id="KW-0805">Transcription regulation</keyword>
<evidence type="ECO:0000256" key="2">
    <source>
        <dbReference type="ARBA" id="ARBA00023015"/>
    </source>
</evidence>
<name>A0A0P6W5S5_9HYPH</name>
<dbReference type="AlphaFoldDB" id="A0A0P6W5S5"/>
<evidence type="ECO:0000259" key="4">
    <source>
        <dbReference type="PROSITE" id="PS51000"/>
    </source>
</evidence>
<keyword evidence="1" id="KW-0678">Repressor</keyword>
<evidence type="ECO:0000313" key="5">
    <source>
        <dbReference type="EMBL" id="KPL53846.1"/>
    </source>
</evidence>
<proteinExistence type="predicted"/>
<evidence type="ECO:0000313" key="6">
    <source>
        <dbReference type="Proteomes" id="UP000048984"/>
    </source>
</evidence>
<sequence>MFLPSPRQTQILALARQIGRVSVDDLAERYTVTPQTIRKDLNELCDRGLLTRTHGGAILSSGVENVAYEARRQLANAEKRAIGQRAAALIPNEASLFMNIGTTTEEVARALVGREGLLVITNNIHVVSILLPSPRVEVIVAGGLVRRTDGGIVGEATIDLVSQFLVDYAIIGASAIGEDGSLLDFDYREVRVSQKIIENARHVILVADSMKFTRSAPVRIGHISQVDVFVTDRRPSDALMDICRRDDVTVEVAASETDGRDEA</sequence>
<protein>
    <submittedName>
        <fullName evidence="5">DeoR family transcriptional regulator</fullName>
    </submittedName>
</protein>
<dbReference type="SUPFAM" id="SSF100950">
    <property type="entry name" value="NagB/RpiA/CoA transferase-like"/>
    <property type="match status" value="1"/>
</dbReference>
<dbReference type="RefSeq" id="WP_054360010.1">
    <property type="nucleotide sequence ID" value="NZ_JAPCYQ010000001.1"/>
</dbReference>
<comment type="caution">
    <text evidence="5">The sequence shown here is derived from an EMBL/GenBank/DDBJ whole genome shotgun (WGS) entry which is preliminary data.</text>
</comment>
<dbReference type="SMART" id="SM00420">
    <property type="entry name" value="HTH_DEOR"/>
    <property type="match status" value="1"/>
</dbReference>
<dbReference type="PANTHER" id="PTHR30363:SF4">
    <property type="entry name" value="GLYCEROL-3-PHOSPHATE REGULON REPRESSOR"/>
    <property type="match status" value="1"/>
</dbReference>
<dbReference type="SMART" id="SM01134">
    <property type="entry name" value="DeoRC"/>
    <property type="match status" value="1"/>
</dbReference>
<evidence type="ECO:0000256" key="1">
    <source>
        <dbReference type="ARBA" id="ARBA00022491"/>
    </source>
</evidence>
<dbReference type="PRINTS" id="PR00037">
    <property type="entry name" value="HTHLACR"/>
</dbReference>
<dbReference type="GO" id="GO:0003700">
    <property type="term" value="F:DNA-binding transcription factor activity"/>
    <property type="evidence" value="ECO:0007669"/>
    <property type="project" value="InterPro"/>
</dbReference>
<dbReference type="Proteomes" id="UP000048984">
    <property type="component" value="Unassembled WGS sequence"/>
</dbReference>
<dbReference type="Pfam" id="PF08220">
    <property type="entry name" value="HTH_DeoR"/>
    <property type="match status" value="1"/>
</dbReference>
<dbReference type="SUPFAM" id="SSF46785">
    <property type="entry name" value="Winged helix' DNA-binding domain"/>
    <property type="match status" value="1"/>
</dbReference>
<dbReference type="InterPro" id="IPR037171">
    <property type="entry name" value="NagB/RpiA_transferase-like"/>
</dbReference>
<dbReference type="InterPro" id="IPR001034">
    <property type="entry name" value="DeoR_HTH"/>
</dbReference>
<dbReference type="Gene3D" id="3.40.50.1360">
    <property type="match status" value="1"/>
</dbReference>
<dbReference type="InterPro" id="IPR050313">
    <property type="entry name" value="Carb_Metab_HTH_regulators"/>
</dbReference>
<dbReference type="OrthoDB" id="9814815at2"/>
<keyword evidence="6" id="KW-1185">Reference proteome</keyword>
<evidence type="ECO:0000256" key="3">
    <source>
        <dbReference type="ARBA" id="ARBA00023163"/>
    </source>
</evidence>
<reference evidence="5 6" key="2">
    <citation type="submission" date="2015-10" db="EMBL/GenBank/DDBJ databases">
        <title>Draft Genome Sequence of Prosthecomicrobium hirschii ATCC 27832.</title>
        <authorList>
            <person name="Daniel J."/>
            <person name="Givan S.A."/>
            <person name="Brun Y.V."/>
            <person name="Brown P.J."/>
        </authorList>
    </citation>
    <scope>NUCLEOTIDE SEQUENCE [LARGE SCALE GENOMIC DNA]</scope>
    <source>
        <strain evidence="5 6">16</strain>
    </source>
</reference>
<dbReference type="Gene3D" id="1.10.10.10">
    <property type="entry name" value="Winged helix-like DNA-binding domain superfamily/Winged helix DNA-binding domain"/>
    <property type="match status" value="1"/>
</dbReference>
<dbReference type="PANTHER" id="PTHR30363">
    <property type="entry name" value="HTH-TYPE TRANSCRIPTIONAL REGULATOR SRLR-RELATED"/>
    <property type="match status" value="1"/>
</dbReference>
<dbReference type="InterPro" id="IPR014036">
    <property type="entry name" value="DeoR-like_C"/>
</dbReference>
<accession>A0A0P6W5S5</accession>
<organism evidence="5 6">
    <name type="scientific">Prosthecodimorpha hirschii</name>
    <dbReference type="NCBI Taxonomy" id="665126"/>
    <lineage>
        <taxon>Bacteria</taxon>
        <taxon>Pseudomonadati</taxon>
        <taxon>Pseudomonadota</taxon>
        <taxon>Alphaproteobacteria</taxon>
        <taxon>Hyphomicrobiales</taxon>
        <taxon>Ancalomicrobiaceae</taxon>
        <taxon>Prosthecodimorpha</taxon>
    </lineage>
</organism>
<dbReference type="PROSITE" id="PS51000">
    <property type="entry name" value="HTH_DEOR_2"/>
    <property type="match status" value="1"/>
</dbReference>
<dbReference type="EMBL" id="LJYW01000001">
    <property type="protein sequence ID" value="KPL53846.1"/>
    <property type="molecule type" value="Genomic_DNA"/>
</dbReference>
<dbReference type="STRING" id="665126.ABB55_17885"/>
<reference evidence="5 6" key="1">
    <citation type="submission" date="2015-09" db="EMBL/GenBank/DDBJ databases">
        <authorList>
            <person name="Jackson K.R."/>
            <person name="Lunt B.L."/>
            <person name="Fisher J.N.B."/>
            <person name="Gardner A.V."/>
            <person name="Bailey M.E."/>
            <person name="Deus L.M."/>
            <person name="Earl A.S."/>
            <person name="Gibby P.D."/>
            <person name="Hartmann K.A."/>
            <person name="Liu J.E."/>
            <person name="Manci A.M."/>
            <person name="Nielsen D.A."/>
            <person name="Solomon M.B."/>
            <person name="Breakwell D.P."/>
            <person name="Burnett S.H."/>
            <person name="Grose J.H."/>
        </authorList>
    </citation>
    <scope>NUCLEOTIDE SEQUENCE [LARGE SCALE GENOMIC DNA]</scope>
    <source>
        <strain evidence="5 6">16</strain>
    </source>
</reference>